<sequence>MDNLELFYDILDESNNFLYEAFHKPYFELLEMTVKNLLAGEVLCEFEDEEKEEELQKIYDKIKDVDFSVEDVRKAMQSIVLRGFKEMRIPNGNTTPDTLGILAAYLITKVHKEKEISILDPLCGTGNLLFTVANYLEKDTKLYAVDDNEWMTKITALTADLLDYPVEVFYQDTMSLSLSNMDSIIFDMPHQEYQNEKYFPYDAILHFADELKMDGSMIAIVENDFFDYDSKQEFKKELFKTMSILGIIELPDSMFNAGRPKLVLVLQKRLLKDAKCFMVKLPNFDDVEDFNNALRDIEAWFEKNNYNKKRN</sequence>
<dbReference type="Gene3D" id="1.10.150.470">
    <property type="match status" value="1"/>
</dbReference>
<dbReference type="GO" id="GO:0009307">
    <property type="term" value="P:DNA restriction-modification system"/>
    <property type="evidence" value="ECO:0007669"/>
    <property type="project" value="UniProtKB-KW"/>
</dbReference>
<keyword evidence="4" id="KW-0949">S-adenosyl-L-methionine</keyword>
<dbReference type="InterPro" id="IPR003356">
    <property type="entry name" value="DNA_methylase_A-5"/>
</dbReference>
<evidence type="ECO:0000256" key="5">
    <source>
        <dbReference type="ARBA" id="ARBA00022747"/>
    </source>
</evidence>
<comment type="caution">
    <text evidence="9">The sequence shown here is derived from an EMBL/GenBank/DDBJ whole genome shotgun (WGS) entry which is preliminary data.</text>
</comment>
<proteinExistence type="predicted"/>
<dbReference type="GO" id="GO:0032259">
    <property type="term" value="P:methylation"/>
    <property type="evidence" value="ECO:0007669"/>
    <property type="project" value="UniProtKB-KW"/>
</dbReference>
<dbReference type="GO" id="GO:0008170">
    <property type="term" value="F:N-methyltransferase activity"/>
    <property type="evidence" value="ECO:0007669"/>
    <property type="project" value="InterPro"/>
</dbReference>
<dbReference type="SUPFAM" id="SSF53335">
    <property type="entry name" value="S-adenosyl-L-methionine-dependent methyltransferases"/>
    <property type="match status" value="1"/>
</dbReference>
<evidence type="ECO:0000256" key="2">
    <source>
        <dbReference type="ARBA" id="ARBA00022603"/>
    </source>
</evidence>
<dbReference type="PANTHER" id="PTHR42933">
    <property type="entry name" value="SLR6095 PROTEIN"/>
    <property type="match status" value="1"/>
</dbReference>
<keyword evidence="3 9" id="KW-0808">Transferase</keyword>
<dbReference type="GO" id="GO:0009007">
    <property type="term" value="F:site-specific DNA-methyltransferase (adenine-specific) activity"/>
    <property type="evidence" value="ECO:0007669"/>
    <property type="project" value="UniProtKB-EC"/>
</dbReference>
<evidence type="ECO:0000256" key="4">
    <source>
        <dbReference type="ARBA" id="ARBA00022691"/>
    </source>
</evidence>
<evidence type="ECO:0000256" key="3">
    <source>
        <dbReference type="ARBA" id="ARBA00022679"/>
    </source>
</evidence>
<dbReference type="InterPro" id="IPR048375">
    <property type="entry name" value="YtxK-like_N"/>
</dbReference>
<dbReference type="InterPro" id="IPR029063">
    <property type="entry name" value="SAM-dependent_MTases_sf"/>
</dbReference>
<dbReference type="InParanoid" id="A0A397S093"/>
<dbReference type="EC" id="2.1.1.72" evidence="1"/>
<feature type="domain" description="DNA methylase adenine-specific" evidence="7">
    <location>
        <begin position="96"/>
        <end position="298"/>
    </location>
</feature>
<dbReference type="FunCoup" id="A0A397S093">
    <property type="interactions" value="9"/>
</dbReference>
<dbReference type="Pfam" id="PF02384">
    <property type="entry name" value="N6_Mtase"/>
    <property type="match status" value="1"/>
</dbReference>
<keyword evidence="2 9" id="KW-0489">Methyltransferase</keyword>
<dbReference type="GO" id="GO:0003677">
    <property type="term" value="F:DNA binding"/>
    <property type="evidence" value="ECO:0007669"/>
    <property type="project" value="InterPro"/>
</dbReference>
<reference evidence="9 10" key="1">
    <citation type="submission" date="2018-08" db="EMBL/GenBank/DDBJ databases">
        <title>Genomic Encyclopedia of Archaeal and Bacterial Type Strains, Phase II (KMG-II): from individual species to whole genera.</title>
        <authorList>
            <person name="Goeker M."/>
        </authorList>
    </citation>
    <scope>NUCLEOTIDE SEQUENCE [LARGE SCALE GENOMIC DNA]</scope>
    <source>
        <strain evidence="9 10">ATCC 27112</strain>
    </source>
</reference>
<gene>
    <name evidence="9" type="ORF">EI71_01332</name>
</gene>
<keyword evidence="5" id="KW-0680">Restriction system</keyword>
<name>A0A397S093_9MOLU</name>
<comment type="catalytic activity">
    <reaction evidence="6">
        <text>a 2'-deoxyadenosine in DNA + S-adenosyl-L-methionine = an N(6)-methyl-2'-deoxyadenosine in DNA + S-adenosyl-L-homocysteine + H(+)</text>
        <dbReference type="Rhea" id="RHEA:15197"/>
        <dbReference type="Rhea" id="RHEA-COMP:12418"/>
        <dbReference type="Rhea" id="RHEA-COMP:12419"/>
        <dbReference type="ChEBI" id="CHEBI:15378"/>
        <dbReference type="ChEBI" id="CHEBI:57856"/>
        <dbReference type="ChEBI" id="CHEBI:59789"/>
        <dbReference type="ChEBI" id="CHEBI:90615"/>
        <dbReference type="ChEBI" id="CHEBI:90616"/>
        <dbReference type="EC" id="2.1.1.72"/>
    </reaction>
</comment>
<dbReference type="PANTHER" id="PTHR42933:SF1">
    <property type="entry name" value="SITE-SPECIFIC DNA-METHYLTRANSFERASE (ADENINE-SPECIFIC)"/>
    <property type="match status" value="1"/>
</dbReference>
<dbReference type="Pfam" id="PF21106">
    <property type="entry name" value="YtxK_like"/>
    <property type="match status" value="1"/>
</dbReference>
<keyword evidence="10" id="KW-1185">Reference proteome</keyword>
<evidence type="ECO:0000256" key="6">
    <source>
        <dbReference type="ARBA" id="ARBA00047942"/>
    </source>
</evidence>
<dbReference type="EMBL" id="QXEV01000015">
    <property type="protein sequence ID" value="RIA75594.1"/>
    <property type="molecule type" value="Genomic_DNA"/>
</dbReference>
<evidence type="ECO:0000259" key="7">
    <source>
        <dbReference type="Pfam" id="PF02384"/>
    </source>
</evidence>
<protein>
    <recommendedName>
        <fullName evidence="1">site-specific DNA-methyltransferase (adenine-specific)</fullName>
        <ecNumber evidence="1">2.1.1.72</ecNumber>
    </recommendedName>
</protein>
<dbReference type="InterPro" id="IPR051537">
    <property type="entry name" value="DNA_Adenine_Mtase"/>
</dbReference>
<dbReference type="Proteomes" id="UP000266506">
    <property type="component" value="Unassembled WGS sequence"/>
</dbReference>
<evidence type="ECO:0000259" key="8">
    <source>
        <dbReference type="Pfam" id="PF21106"/>
    </source>
</evidence>
<accession>A0A397S093</accession>
<organism evidence="9 10">
    <name type="scientific">Anaeroplasma bactoclasticum</name>
    <dbReference type="NCBI Taxonomy" id="2088"/>
    <lineage>
        <taxon>Bacteria</taxon>
        <taxon>Bacillati</taxon>
        <taxon>Mycoplasmatota</taxon>
        <taxon>Mollicutes</taxon>
        <taxon>Anaeroplasmatales</taxon>
        <taxon>Anaeroplasmataceae</taxon>
        <taxon>Anaeroplasma</taxon>
    </lineage>
</organism>
<evidence type="ECO:0000313" key="9">
    <source>
        <dbReference type="EMBL" id="RIA75594.1"/>
    </source>
</evidence>
<feature type="domain" description="YtxK-like N-terminal helical" evidence="8">
    <location>
        <begin position="7"/>
        <end position="83"/>
    </location>
</feature>
<evidence type="ECO:0000256" key="1">
    <source>
        <dbReference type="ARBA" id="ARBA00011900"/>
    </source>
</evidence>
<evidence type="ECO:0000313" key="10">
    <source>
        <dbReference type="Proteomes" id="UP000266506"/>
    </source>
</evidence>
<dbReference type="AlphaFoldDB" id="A0A397S093"/>
<dbReference type="Gene3D" id="3.40.50.150">
    <property type="entry name" value="Vaccinia Virus protein VP39"/>
    <property type="match status" value="1"/>
</dbReference>